<feature type="transmembrane region" description="Helical" evidence="2">
    <location>
        <begin position="2251"/>
        <end position="2273"/>
    </location>
</feature>
<reference evidence="3 4" key="1">
    <citation type="submission" date="2021-07" db="EMBL/GenBank/DDBJ databases">
        <title>Sphingomonas sp.</title>
        <authorList>
            <person name="Feng G."/>
            <person name="Li J."/>
            <person name="Pan M."/>
        </authorList>
    </citation>
    <scope>NUCLEOTIDE SEQUENCE [LARGE SCALE GENOMIC DNA]</scope>
    <source>
        <strain evidence="3 4">RRHST34</strain>
    </source>
</reference>
<keyword evidence="2" id="KW-0472">Membrane</keyword>
<proteinExistence type="predicted"/>
<evidence type="ECO:0000313" key="3">
    <source>
        <dbReference type="EMBL" id="MBW6530515.1"/>
    </source>
</evidence>
<protein>
    <submittedName>
        <fullName evidence="3">Uncharacterized protein</fullName>
    </submittedName>
</protein>
<accession>A0ABS7BLP8</accession>
<evidence type="ECO:0000256" key="2">
    <source>
        <dbReference type="SAM" id="Phobius"/>
    </source>
</evidence>
<dbReference type="RefSeq" id="WP_219747865.1">
    <property type="nucleotide sequence ID" value="NZ_JAHXZN010000001.1"/>
</dbReference>
<sequence>MPSQTRQTAIAIVATRKESLGEPRHIVVGSRLVGGDCQQFIGFFDADGLDQWFANGGQITPDDALNCVFQSFRKDGTADRFYVPWDFPQGRLSQAGLFETFGTQNRRTIRIPGIERIAYFVDGTGERLQPLGQRMDQPLGIAWKTAIPRLVLDLANPDDPAEALGSSILVLLPSPQAVRQRPDYIVVDHRLRHPLNAHAEGDAIGKPTCAAAALQTWHSNVSDPWMRHGNLRYPALAFWAAGVSELNQETLGHLDRSWKWTNAVPELDPVSGLSHYTSTSLYALSGVDAEVLGPLAEGLQVTQWRKARADGRGMPLLEKKGLRTNFDRAPIRGFGLRRRSTTTPADPNTPERITPVLFGNFPIETQLESPGRRALLLPSGFTISATNALDNRRRLRAELDLPPIGDGASAEWLVPARTIQWRVSVAIPADELDPLPSGVGTKRPLAALRDMLAERAEARAVARGMPPISFAPQFGAAPGLDGEFHLEGTLTDNEPWRRAIDLARLEVALQATIRVSAAPGTATWPAVLTHEGNAYAGGKFYPSLDPTPDEETQLGEDLGAADADEAGRFRAQRVLLRLAAEVDIVAGERLRIGALDLRMRQLRAGGSAPNAQTDAVRLTIVPAVARIGNQSGLRLRLIAAFPIFSARPGASDRPPADRDLPVQAVQLENAPDYPLLLPLDSEDVGGVTGVLRVTESFGWGLDPQLGMSLSLQKPLNALSPPERWLVVGRLPMQVVRLEMPVLARRADASDSQVAVWSSGAETSGSWRLRDPDETATLVFGPQGIGEAMEKGTSAEGYLDIEPDARADFRLTPPAVVEIDPSPLDSGFVEPAWNIDRIFGRPGVFEPGARMRRAAYELLYGMAGAVSDRSLKNAQLRLSDVSARYGVPPNRLTRSRAGSNPGLSEWIDDWNSLRRAALTRPLALSVTRTDQAERFELEGSGVDFRLRTSARLKYPIPNVPPPDHGPWTHPDDSQPPQQSAEGHLAGGAGWAFESRNIVESVYAQPRSNAGRVRDLTITPLGGYGNVRGLFDNRRTAIEATVALGRTHFFALERIGRIGALWNKAKHVIIYRREVVPAGQFYNEPPIGKQQDAHAGRVVLRKWEEYVEIVQPERRYPDLPDAAERAGFLLASRFHSQRIRVDSRWGADVPGAGWMVPLWRSVFRTLKVSTEDSPAAIYPIPHIALVCAGRDGQEHEQEVRYPENLVFFASTRPGETDDTDAWAVTEGIDWADELWPEVPLEHGSGSQPFDAKLAKPVVSPAEQGRFAIELIRGEPVAVAHTFDADPPLAAIDSVTIARAAPKSPPSSAAAPLALSGIDELRMVAGDARAIVQNLARQVREAPLSDPAFKARDELARRSAEAKRALGGIAEAAKQLGAAGEVGKARDTIAGLNPEILVQDGCAELKRLLQSAVDTRIASAKEETARFASQIDGVLQDIDSRINVAGSNFADQLAQAGSDIDGVFALAFQTLDRIQFAGLEAGAQTGAEIARVRDEVVRMFGIFEVWRDAQTHARQDLDTLLAHAGAMGRAEARVFARECRALAASADQIRGDAAKLAQGLDSAIKTAKARRSDVPNNPLSVLAAFDAAITSLSAFRDAINSALVQDALAGQPQPLLQWIRENALVWAQLADPSIKAVQDEIAARIADLDQSVTDLEADLEERLGDLAREAAQVLDAASAPVQTLVEAFAQQWPKAIAKVRRPLEAWRNRFYAGLDRCVRLESGGLEAAHDVVLAARGSVGEWKGKADAALTKGGTFLSAGADALADKVCDGLKDELANWKNQLVQFIDNPAFDRIGEAIDEIASGIQDVTADMETKVADLEQAVWDAIDKVAAVAEEKRAELGRLIGAADRAAAQVDSVLQKGDRALALMRAVGDPPKVEMLDFNRPGVAYVFNALDQHGVRLSPVVAEVNRAASTVAAAGQAAEALNELLSEFGLRIPFRELGNSLTPDALKNFEISRIVPQIGGLDLANLFVGEKFPSLGGKYADAVQISHGFKPEEGRAWLTCKVNAPLEEASGKPRRIFALGPVQLDILKGHFGADARFEARLDGGASKKIAGAITGDWQLTVFGTRLVTFVETGLRFDDSGKFDFDVQADRIRLADALQYLVQLLKSFGGETLTKVRPIESDGRIVGMTAPFSLSIGDIELGAFSISGIQLNCEFTVIVSPSFLIEVRADVNSKMSPFTMCVGTMIGGGYLTSNARVVPSRGEVSQRMSIAVMAGIGRTLNVAGIAKGHGYLQFGVEIELYFSTRGGGAGGALIAFIIASGNLVILGIVNCSITLRLETRYDTAGGASASGQLSVRIKISFFYTLEVDRAVNYRLSGGGGGSYSDSFA</sequence>
<keyword evidence="2" id="KW-0812">Transmembrane</keyword>
<dbReference type="Proteomes" id="UP000759103">
    <property type="component" value="Unassembled WGS sequence"/>
</dbReference>
<comment type="caution">
    <text evidence="3">The sequence shown here is derived from an EMBL/GenBank/DDBJ whole genome shotgun (WGS) entry which is preliminary data.</text>
</comment>
<name>A0ABS7BLP8_9SPHN</name>
<organism evidence="3 4">
    <name type="scientific">Sphingomonas citri</name>
    <dbReference type="NCBI Taxonomy" id="2862499"/>
    <lineage>
        <taxon>Bacteria</taxon>
        <taxon>Pseudomonadati</taxon>
        <taxon>Pseudomonadota</taxon>
        <taxon>Alphaproteobacteria</taxon>
        <taxon>Sphingomonadales</taxon>
        <taxon>Sphingomonadaceae</taxon>
        <taxon>Sphingomonas</taxon>
    </lineage>
</organism>
<keyword evidence="4" id="KW-1185">Reference proteome</keyword>
<evidence type="ECO:0000313" key="4">
    <source>
        <dbReference type="Proteomes" id="UP000759103"/>
    </source>
</evidence>
<keyword evidence="2" id="KW-1133">Transmembrane helix</keyword>
<evidence type="ECO:0000256" key="1">
    <source>
        <dbReference type="SAM" id="MobiDB-lite"/>
    </source>
</evidence>
<feature type="region of interest" description="Disordered" evidence="1">
    <location>
        <begin position="954"/>
        <end position="984"/>
    </location>
</feature>
<gene>
    <name evidence="3" type="ORF">KZ820_07180</name>
</gene>
<dbReference type="EMBL" id="JAHXZN010000001">
    <property type="protein sequence ID" value="MBW6530515.1"/>
    <property type="molecule type" value="Genomic_DNA"/>
</dbReference>